<dbReference type="GeneID" id="44134215"/>
<evidence type="ECO:0000313" key="8">
    <source>
        <dbReference type="Proteomes" id="UP000185161"/>
    </source>
</evidence>
<reference evidence="6" key="1">
    <citation type="submission" date="2016-12" db="EMBL/GenBank/DDBJ databases">
        <title>Whole genome sequencing of Sphingomonas koreensis.</title>
        <authorList>
            <person name="Conlan S."/>
            <person name="Thomas P.J."/>
            <person name="Mullikin J."/>
            <person name="Palmore T.N."/>
            <person name="Frank K.M."/>
            <person name="Segre J.A."/>
        </authorList>
    </citation>
    <scope>NUCLEOTIDE SEQUENCE</scope>
    <source>
        <strain evidence="6">ABOJV</strain>
    </source>
</reference>
<sequence length="166" mass="18230">MTDTTPHAARSARDTAGVVAPPPLIYLGFLILGLALEFLVVRTQGLDMPVSLRWTVVAVLILTGGGAITAAVLRFRRAGTPAPPWQPTTAFVAQGIYRFTRNPMYLGMTLIYCALAVAADAPVVFWMLIPLCVTIHYGVVLREERYMADRFGTAYIDYANSVPRWL</sequence>
<organism evidence="6 8">
    <name type="scientific">Sphingomonas koreensis</name>
    <dbReference type="NCBI Taxonomy" id="93064"/>
    <lineage>
        <taxon>Bacteria</taxon>
        <taxon>Pseudomonadati</taxon>
        <taxon>Pseudomonadota</taxon>
        <taxon>Alphaproteobacteria</taxon>
        <taxon>Sphingomonadales</taxon>
        <taxon>Sphingomonadaceae</taxon>
        <taxon>Sphingomonas</taxon>
    </lineage>
</organism>
<dbReference type="Proteomes" id="UP000286681">
    <property type="component" value="Unassembled WGS sequence"/>
</dbReference>
<dbReference type="OrthoDB" id="9789029at2"/>
<dbReference type="PANTHER" id="PTHR12714">
    <property type="entry name" value="PROTEIN-S ISOPRENYLCYSTEINE O-METHYLTRANSFERASE"/>
    <property type="match status" value="1"/>
</dbReference>
<dbReference type="PANTHER" id="PTHR12714:SF9">
    <property type="entry name" value="PROTEIN-S-ISOPRENYLCYSTEINE O-METHYLTRANSFERASE"/>
    <property type="match status" value="1"/>
</dbReference>
<evidence type="ECO:0000313" key="9">
    <source>
        <dbReference type="Proteomes" id="UP000286681"/>
    </source>
</evidence>
<accession>A0A1L6JD69</accession>
<evidence type="ECO:0000313" key="6">
    <source>
        <dbReference type="EMBL" id="APR53844.1"/>
    </source>
</evidence>
<dbReference type="EMBL" id="CP018820">
    <property type="protein sequence ID" value="APR53844.1"/>
    <property type="molecule type" value="Genomic_DNA"/>
</dbReference>
<feature type="transmembrane region" description="Helical" evidence="5">
    <location>
        <begin position="24"/>
        <end position="42"/>
    </location>
</feature>
<comment type="subcellular location">
    <subcellularLocation>
        <location evidence="1">Endomembrane system</location>
        <topology evidence="1">Multi-pass membrane protein</topology>
    </subcellularLocation>
</comment>
<name>A0A1L6JD69_9SPHN</name>
<proteinExistence type="predicted"/>
<feature type="transmembrane region" description="Helical" evidence="5">
    <location>
        <begin position="109"/>
        <end position="140"/>
    </location>
</feature>
<dbReference type="KEGG" id="skr:BRX40_16770"/>
<keyword evidence="3 5" id="KW-1133">Transmembrane helix</keyword>
<dbReference type="RefSeq" id="WP_075152374.1">
    <property type="nucleotide sequence ID" value="NZ_CP018820.1"/>
</dbReference>
<dbReference type="GO" id="GO:0012505">
    <property type="term" value="C:endomembrane system"/>
    <property type="evidence" value="ECO:0007669"/>
    <property type="project" value="UniProtKB-SubCell"/>
</dbReference>
<dbReference type="InterPro" id="IPR007318">
    <property type="entry name" value="Phopholipid_MeTrfase"/>
</dbReference>
<dbReference type="AlphaFoldDB" id="A0A1L6JD69"/>
<keyword evidence="4 5" id="KW-0472">Membrane</keyword>
<dbReference type="EMBL" id="QQWO01000003">
    <property type="protein sequence ID" value="RSV06141.1"/>
    <property type="molecule type" value="Genomic_DNA"/>
</dbReference>
<evidence type="ECO:0000256" key="2">
    <source>
        <dbReference type="ARBA" id="ARBA00022692"/>
    </source>
</evidence>
<keyword evidence="2 5" id="KW-0812">Transmembrane</keyword>
<feature type="transmembrane region" description="Helical" evidence="5">
    <location>
        <begin position="54"/>
        <end position="75"/>
    </location>
</feature>
<dbReference type="Gene3D" id="1.20.120.1630">
    <property type="match status" value="1"/>
</dbReference>
<dbReference type="GO" id="GO:0016740">
    <property type="term" value="F:transferase activity"/>
    <property type="evidence" value="ECO:0007669"/>
    <property type="project" value="UniProtKB-ARBA"/>
</dbReference>
<gene>
    <name evidence="6" type="ORF">BRX40_16770</name>
    <name evidence="7" type="ORF">CA257_04230</name>
</gene>
<evidence type="ECO:0000256" key="1">
    <source>
        <dbReference type="ARBA" id="ARBA00004127"/>
    </source>
</evidence>
<keyword evidence="8" id="KW-1185">Reference proteome</keyword>
<reference evidence="7 9" key="3">
    <citation type="submission" date="2018-07" db="EMBL/GenBank/DDBJ databases">
        <title>Genomic and Epidemiologic Investigation of an Indolent Hospital Outbreak.</title>
        <authorList>
            <person name="Johnson R.C."/>
            <person name="Deming C."/>
            <person name="Conlan S."/>
            <person name="Zellmer C.J."/>
            <person name="Michelin A.V."/>
            <person name="Lee-Lin S."/>
            <person name="Thomas P.J."/>
            <person name="Park M."/>
            <person name="Weingarten R.A."/>
            <person name="Less J."/>
            <person name="Dekker J.P."/>
            <person name="Frank K.M."/>
            <person name="Musser K.A."/>
            <person name="Mcquiston J.R."/>
            <person name="Henderson D.K."/>
            <person name="Lau A.F."/>
            <person name="Palmore T.N."/>
            <person name="Segre J.A."/>
        </authorList>
    </citation>
    <scope>NUCLEOTIDE SEQUENCE [LARGE SCALE GENOMIC DNA]</scope>
    <source>
        <strain evidence="7 9">SK-NIH.Env10_0317</strain>
    </source>
</reference>
<dbReference type="Pfam" id="PF04191">
    <property type="entry name" value="PEMT"/>
    <property type="match status" value="1"/>
</dbReference>
<dbReference type="STRING" id="93064.BRX40_16770"/>
<evidence type="ECO:0000256" key="3">
    <source>
        <dbReference type="ARBA" id="ARBA00022989"/>
    </source>
</evidence>
<evidence type="ECO:0000256" key="4">
    <source>
        <dbReference type="ARBA" id="ARBA00023136"/>
    </source>
</evidence>
<evidence type="ECO:0000313" key="7">
    <source>
        <dbReference type="EMBL" id="RSV06141.1"/>
    </source>
</evidence>
<dbReference type="Proteomes" id="UP000185161">
    <property type="component" value="Chromosome"/>
</dbReference>
<reference evidence="8" key="2">
    <citation type="submission" date="2016-12" db="EMBL/GenBank/DDBJ databases">
        <title>Whole genome sequencing of Sphingomonas sp. ABOJV.</title>
        <authorList>
            <person name="Conlan S."/>
            <person name="Thomas P.J."/>
            <person name="Mullikin J."/>
            <person name="Palmore T.N."/>
            <person name="Frank K.M."/>
            <person name="Segre J.A."/>
        </authorList>
    </citation>
    <scope>NUCLEOTIDE SEQUENCE [LARGE SCALE GENOMIC DNA]</scope>
    <source>
        <strain evidence="8">ABOJV</strain>
    </source>
</reference>
<evidence type="ECO:0000256" key="5">
    <source>
        <dbReference type="SAM" id="Phobius"/>
    </source>
</evidence>
<protein>
    <submittedName>
        <fullName evidence="7">Isoprenylcysteine carboxylmethyltransferase family protein</fullName>
    </submittedName>
</protein>